<gene>
    <name evidence="2" type="ORF">HGA05_06110</name>
</gene>
<proteinExistence type="predicted"/>
<organism evidence="2 3">
    <name type="scientific">Gordonia polyisoprenivorans</name>
    <dbReference type="NCBI Taxonomy" id="84595"/>
    <lineage>
        <taxon>Bacteria</taxon>
        <taxon>Bacillati</taxon>
        <taxon>Actinomycetota</taxon>
        <taxon>Actinomycetes</taxon>
        <taxon>Mycobacteriales</taxon>
        <taxon>Gordoniaceae</taxon>
        <taxon>Gordonia</taxon>
    </lineage>
</organism>
<dbReference type="RefSeq" id="WP_006367448.1">
    <property type="nucleotide sequence ID" value="NZ_CP073075.1"/>
</dbReference>
<sequence>MAEVDAMVVGAVLAAGSGRRYGKPKILAEQGLWLDNAVHALSEGGCREVVVAMGAAIVTPPSGAKAIVVEDWVVGLSASVRAVLCAPVVREDSGGVVLHVVDMPDVTAAVVSRIVKTAAGAPGKIVRAVYHGRPGHPVHLDAGHLDGVLASLDGDVGAARYLRAHPEIVESVECGDLASGVDRDEP</sequence>
<dbReference type="AlphaFoldDB" id="A0A846WJW7"/>
<evidence type="ECO:0000313" key="2">
    <source>
        <dbReference type="EMBL" id="NKY01143.1"/>
    </source>
</evidence>
<dbReference type="InterPro" id="IPR029044">
    <property type="entry name" value="Nucleotide-diphossugar_trans"/>
</dbReference>
<evidence type="ECO:0000259" key="1">
    <source>
        <dbReference type="Pfam" id="PF12804"/>
    </source>
</evidence>
<dbReference type="GO" id="GO:0016779">
    <property type="term" value="F:nucleotidyltransferase activity"/>
    <property type="evidence" value="ECO:0007669"/>
    <property type="project" value="UniProtKB-ARBA"/>
</dbReference>
<dbReference type="SUPFAM" id="SSF53448">
    <property type="entry name" value="Nucleotide-diphospho-sugar transferases"/>
    <property type="match status" value="1"/>
</dbReference>
<accession>A0A846WJW7</accession>
<dbReference type="InterPro" id="IPR025877">
    <property type="entry name" value="MobA-like_NTP_Trfase"/>
</dbReference>
<dbReference type="PANTHER" id="PTHR43777:SF1">
    <property type="entry name" value="MOLYBDENUM COFACTOR CYTIDYLYLTRANSFERASE"/>
    <property type="match status" value="1"/>
</dbReference>
<comment type="caution">
    <text evidence="2">The sequence shown here is derived from an EMBL/GenBank/DDBJ whole genome shotgun (WGS) entry which is preliminary data.</text>
</comment>
<keyword evidence="2" id="KW-0808">Transferase</keyword>
<dbReference type="Gene3D" id="3.90.550.10">
    <property type="entry name" value="Spore Coat Polysaccharide Biosynthesis Protein SpsA, Chain A"/>
    <property type="match status" value="1"/>
</dbReference>
<protein>
    <submittedName>
        <fullName evidence="2">NTP transferase domain-containing protein</fullName>
    </submittedName>
</protein>
<dbReference type="Proteomes" id="UP000563898">
    <property type="component" value="Unassembled WGS sequence"/>
</dbReference>
<dbReference type="Pfam" id="PF12804">
    <property type="entry name" value="NTP_transf_3"/>
    <property type="match status" value="1"/>
</dbReference>
<feature type="domain" description="MobA-like NTP transferase" evidence="1">
    <location>
        <begin position="10"/>
        <end position="166"/>
    </location>
</feature>
<dbReference type="EMBL" id="JAAXPC010000003">
    <property type="protein sequence ID" value="NKY01143.1"/>
    <property type="molecule type" value="Genomic_DNA"/>
</dbReference>
<dbReference type="PANTHER" id="PTHR43777">
    <property type="entry name" value="MOLYBDENUM COFACTOR CYTIDYLYLTRANSFERASE"/>
    <property type="match status" value="1"/>
</dbReference>
<reference evidence="2 3" key="1">
    <citation type="submission" date="2020-04" db="EMBL/GenBank/DDBJ databases">
        <title>MicrobeNet Type strains.</title>
        <authorList>
            <person name="Nicholson A.C."/>
        </authorList>
    </citation>
    <scope>NUCLEOTIDE SEQUENCE [LARGE SCALE GENOMIC DNA]</scope>
    <source>
        <strain evidence="2 3">ATCC BAA-14</strain>
    </source>
</reference>
<evidence type="ECO:0000313" key="3">
    <source>
        <dbReference type="Proteomes" id="UP000563898"/>
    </source>
</evidence>
<name>A0A846WJW7_9ACTN</name>